<keyword evidence="2" id="KW-1185">Reference proteome</keyword>
<comment type="caution">
    <text evidence="1">The sequence shown here is derived from an EMBL/GenBank/DDBJ whole genome shotgun (WGS) entry which is preliminary data.</text>
</comment>
<accession>A0A8T1RV74</accession>
<dbReference type="Proteomes" id="UP000765507">
    <property type="component" value="Unassembled WGS sequence"/>
</dbReference>
<sequence>VVGVPMNESVAHAVAAVGGRVYVSGGFSGVALGRMAVLTVPADPCLVFPGPEACNRSGASCSWCHGSCLSADAAERLGCPPGAAACFPTPRSADECRRLRTCSECLARHPRAMSPGLG</sequence>
<feature type="non-terminal residue" evidence="1">
    <location>
        <position position="118"/>
    </location>
</feature>
<organism evidence="1 2">
    <name type="scientific">Chelydra serpentina</name>
    <name type="common">Snapping turtle</name>
    <name type="synonym">Testudo serpentina</name>
    <dbReference type="NCBI Taxonomy" id="8475"/>
    <lineage>
        <taxon>Eukaryota</taxon>
        <taxon>Metazoa</taxon>
        <taxon>Chordata</taxon>
        <taxon>Craniata</taxon>
        <taxon>Vertebrata</taxon>
        <taxon>Euteleostomi</taxon>
        <taxon>Archelosauria</taxon>
        <taxon>Testudinata</taxon>
        <taxon>Testudines</taxon>
        <taxon>Cryptodira</taxon>
        <taxon>Durocryptodira</taxon>
        <taxon>Americhelydia</taxon>
        <taxon>Chelydroidea</taxon>
        <taxon>Chelydridae</taxon>
        <taxon>Chelydra</taxon>
    </lineage>
</organism>
<evidence type="ECO:0000313" key="1">
    <source>
        <dbReference type="EMBL" id="KAG6920518.1"/>
    </source>
</evidence>
<gene>
    <name evidence="1" type="ORF">G0U57_017671</name>
</gene>
<evidence type="ECO:0000313" key="2">
    <source>
        <dbReference type="Proteomes" id="UP000765507"/>
    </source>
</evidence>
<dbReference type="AlphaFoldDB" id="A0A8T1RV74"/>
<feature type="non-terminal residue" evidence="1">
    <location>
        <position position="1"/>
    </location>
</feature>
<name>A0A8T1RV74_CHESE</name>
<reference evidence="1 2" key="1">
    <citation type="journal article" date="2020" name="G3 (Bethesda)">
        <title>Draft Genome of the Common Snapping Turtle, Chelydra serpentina, a Model for Phenotypic Plasticity in Reptiles.</title>
        <authorList>
            <person name="Das D."/>
            <person name="Singh S.K."/>
            <person name="Bierstedt J."/>
            <person name="Erickson A."/>
            <person name="Galli G.L.J."/>
            <person name="Crossley D.A. 2nd"/>
            <person name="Rhen T."/>
        </authorList>
    </citation>
    <scope>NUCLEOTIDE SEQUENCE [LARGE SCALE GENOMIC DNA]</scope>
    <source>
        <strain evidence="1">KW</strain>
    </source>
</reference>
<dbReference type="EMBL" id="JAHGAV010006115">
    <property type="protein sequence ID" value="KAG6920518.1"/>
    <property type="molecule type" value="Genomic_DNA"/>
</dbReference>
<protein>
    <submittedName>
        <fullName evidence="1">Multiple EGF-like-domains 8</fullName>
    </submittedName>
</protein>
<proteinExistence type="predicted"/>
<dbReference type="OrthoDB" id="263283at2759"/>